<proteinExistence type="predicted"/>
<dbReference type="EMBL" id="CM046389">
    <property type="protein sequence ID" value="KAI8569495.1"/>
    <property type="molecule type" value="Genomic_DNA"/>
</dbReference>
<organism evidence="1 2">
    <name type="scientific">Rhododendron molle</name>
    <name type="common">Chinese azalea</name>
    <name type="synonym">Azalea mollis</name>
    <dbReference type="NCBI Taxonomy" id="49168"/>
    <lineage>
        <taxon>Eukaryota</taxon>
        <taxon>Viridiplantae</taxon>
        <taxon>Streptophyta</taxon>
        <taxon>Embryophyta</taxon>
        <taxon>Tracheophyta</taxon>
        <taxon>Spermatophyta</taxon>
        <taxon>Magnoliopsida</taxon>
        <taxon>eudicotyledons</taxon>
        <taxon>Gunneridae</taxon>
        <taxon>Pentapetalae</taxon>
        <taxon>asterids</taxon>
        <taxon>Ericales</taxon>
        <taxon>Ericaceae</taxon>
        <taxon>Ericoideae</taxon>
        <taxon>Rhodoreae</taxon>
        <taxon>Rhododendron</taxon>
    </lineage>
</organism>
<name>A0ACC0PUX0_RHOML</name>
<dbReference type="Proteomes" id="UP001062846">
    <property type="component" value="Chromosome 2"/>
</dbReference>
<reference evidence="1" key="1">
    <citation type="submission" date="2022-02" db="EMBL/GenBank/DDBJ databases">
        <title>Plant Genome Project.</title>
        <authorList>
            <person name="Zhang R.-G."/>
        </authorList>
    </citation>
    <scope>NUCLEOTIDE SEQUENCE</scope>
    <source>
        <strain evidence="1">AT1</strain>
    </source>
</reference>
<protein>
    <submittedName>
        <fullName evidence="1">Uncharacterized protein</fullName>
    </submittedName>
</protein>
<sequence length="166" mass="18418">MAVAVVLLAVSSAGCDTGPVAGCGDSGRMFFPHFLLFVSDQVLYQKCGQKERSVSILEDYLKSHPSDADLGVVYLLASTCMNNNAHTKALQHIEHAHRVYCAGKELPLYLSIRAGICHVHLGDDKKAEVGYFSMVFFLFLLKHGGFVSWMLLKVCKYPCWTLDTWV</sequence>
<keyword evidence="2" id="KW-1185">Reference proteome</keyword>
<gene>
    <name evidence="1" type="ORF">RHMOL_Rhmol02G0283400</name>
</gene>
<evidence type="ECO:0000313" key="1">
    <source>
        <dbReference type="EMBL" id="KAI8569495.1"/>
    </source>
</evidence>
<accession>A0ACC0PUX0</accession>
<evidence type="ECO:0000313" key="2">
    <source>
        <dbReference type="Proteomes" id="UP001062846"/>
    </source>
</evidence>
<comment type="caution">
    <text evidence="1">The sequence shown here is derived from an EMBL/GenBank/DDBJ whole genome shotgun (WGS) entry which is preliminary data.</text>
</comment>